<evidence type="ECO:0000313" key="2">
    <source>
        <dbReference type="Proteomes" id="UP001186974"/>
    </source>
</evidence>
<comment type="caution">
    <text evidence="1">The sequence shown here is derived from an EMBL/GenBank/DDBJ whole genome shotgun (WGS) entry which is preliminary data.</text>
</comment>
<organism evidence="1 2">
    <name type="scientific">Coniosporium uncinatum</name>
    <dbReference type="NCBI Taxonomy" id="93489"/>
    <lineage>
        <taxon>Eukaryota</taxon>
        <taxon>Fungi</taxon>
        <taxon>Dikarya</taxon>
        <taxon>Ascomycota</taxon>
        <taxon>Pezizomycotina</taxon>
        <taxon>Dothideomycetes</taxon>
        <taxon>Dothideomycetes incertae sedis</taxon>
        <taxon>Coniosporium</taxon>
    </lineage>
</organism>
<protein>
    <submittedName>
        <fullName evidence="1">Uncharacterized protein</fullName>
    </submittedName>
</protein>
<accession>A0ACC3DUU4</accession>
<sequence length="251" mass="25037">MPSLRSVLLFALPFAYSVLAQEIPLPSEDPNILQDDFETMLSALPEESLHAALHVHVHPKFQDGVFEHDWNAVAAVHETDAPLATRLISAAQLELAKRQASNTTTEAPAPAPSSTSEDAAPAPSSTLEDAAPAPSSSLEDAAPAPSTTADAAPAPSSVAADTPTQAVTSEAAVETTDAAGNPTTSAVAVIATTDAAGSAVETTAPIVATTDAQGSATSVALVPTPDAPASDAPASNAPASDAPPSDAPTQA</sequence>
<dbReference type="EMBL" id="JAWDJW010000620">
    <property type="protein sequence ID" value="KAK3080331.1"/>
    <property type="molecule type" value="Genomic_DNA"/>
</dbReference>
<proteinExistence type="predicted"/>
<evidence type="ECO:0000313" key="1">
    <source>
        <dbReference type="EMBL" id="KAK3080331.1"/>
    </source>
</evidence>
<gene>
    <name evidence="1" type="ORF">LTS18_002378</name>
</gene>
<reference evidence="1" key="1">
    <citation type="submission" date="2024-09" db="EMBL/GenBank/DDBJ databases">
        <title>Black Yeasts Isolated from many extreme environments.</title>
        <authorList>
            <person name="Coleine C."/>
            <person name="Stajich J.E."/>
            <person name="Selbmann L."/>
        </authorList>
    </citation>
    <scope>NUCLEOTIDE SEQUENCE</scope>
    <source>
        <strain evidence="1">CCFEE 5737</strain>
    </source>
</reference>
<feature type="non-terminal residue" evidence="1">
    <location>
        <position position="251"/>
    </location>
</feature>
<name>A0ACC3DUU4_9PEZI</name>
<dbReference type="Proteomes" id="UP001186974">
    <property type="component" value="Unassembled WGS sequence"/>
</dbReference>
<keyword evidence="2" id="KW-1185">Reference proteome</keyword>